<reference evidence="4 5" key="1">
    <citation type="journal article" date="2014" name="PLoS Genet.">
        <title>Phylogenetically driven sequencing of extremely halophilic archaea reveals strategies for static and dynamic osmo-response.</title>
        <authorList>
            <person name="Becker E.A."/>
            <person name="Seitzer P.M."/>
            <person name="Tritt A."/>
            <person name="Larsen D."/>
            <person name="Krusor M."/>
            <person name="Yao A.I."/>
            <person name="Wu D."/>
            <person name="Madern D."/>
            <person name="Eisen J.A."/>
            <person name="Darling A.E."/>
            <person name="Facciotti M.T."/>
        </authorList>
    </citation>
    <scope>NUCLEOTIDE SEQUENCE [LARGE SCALE GENOMIC DNA]</scope>
    <source>
        <strain evidence="4 5">100A6</strain>
    </source>
</reference>
<dbReference type="InterPro" id="IPR014729">
    <property type="entry name" value="Rossmann-like_a/b/a_fold"/>
</dbReference>
<evidence type="ECO:0000256" key="2">
    <source>
        <dbReference type="SAM" id="MobiDB-lite"/>
    </source>
</evidence>
<sequence>MTERVLVPLTDSNHAWPGLEYALELYPEADVTVINVVDPAGAGYGERSSGDENERGTPEDQAAELFTAATDLANESGRELTTTLIEGRPAAAIVDHSEDHSFDAIVMGSRGRSGVSRVLLGSVAGTVVENASVPVTVVP</sequence>
<gene>
    <name evidence="4" type="ORF">C447_08975</name>
</gene>
<comment type="similarity">
    <text evidence="1">Belongs to the universal stress protein A family.</text>
</comment>
<dbReference type="EMBL" id="AOMB01000025">
    <property type="protein sequence ID" value="EMA38658.1"/>
    <property type="molecule type" value="Genomic_DNA"/>
</dbReference>
<dbReference type="eggNOG" id="arCOG02053">
    <property type="taxonomic scope" value="Archaea"/>
</dbReference>
<dbReference type="OrthoDB" id="105697at2157"/>
<feature type="compositionally biased region" description="Basic and acidic residues" evidence="2">
    <location>
        <begin position="48"/>
        <end position="58"/>
    </location>
</feature>
<evidence type="ECO:0000313" key="4">
    <source>
        <dbReference type="EMBL" id="EMA38658.1"/>
    </source>
</evidence>
<dbReference type="AlphaFoldDB" id="M0LZR0"/>
<dbReference type="CDD" id="cd00293">
    <property type="entry name" value="USP-like"/>
    <property type="match status" value="1"/>
</dbReference>
<dbReference type="PATRIC" id="fig|1132509.6.peg.2026"/>
<protein>
    <submittedName>
        <fullName evidence="4">UspA domain-containing protein</fullName>
    </submittedName>
</protein>
<dbReference type="Proteomes" id="UP000011566">
    <property type="component" value="Unassembled WGS sequence"/>
</dbReference>
<comment type="caution">
    <text evidence="4">The sequence shown here is derived from an EMBL/GenBank/DDBJ whole genome shotgun (WGS) entry which is preliminary data.</text>
</comment>
<dbReference type="InterPro" id="IPR006016">
    <property type="entry name" value="UspA"/>
</dbReference>
<accession>M0LZR0</accession>
<dbReference type="Pfam" id="PF00582">
    <property type="entry name" value="Usp"/>
    <property type="match status" value="1"/>
</dbReference>
<evidence type="ECO:0000256" key="1">
    <source>
        <dbReference type="ARBA" id="ARBA00008791"/>
    </source>
</evidence>
<dbReference type="PRINTS" id="PR01438">
    <property type="entry name" value="UNVRSLSTRESS"/>
</dbReference>
<name>M0LZR0_9EURY</name>
<dbReference type="InterPro" id="IPR006015">
    <property type="entry name" value="Universal_stress_UspA"/>
</dbReference>
<dbReference type="PANTHER" id="PTHR46268:SF24">
    <property type="entry name" value="UNIVERSAL STRESS PROTEIN"/>
    <property type="match status" value="1"/>
</dbReference>
<evidence type="ECO:0000313" key="5">
    <source>
        <dbReference type="Proteomes" id="UP000011566"/>
    </source>
</evidence>
<dbReference type="PANTHER" id="PTHR46268">
    <property type="entry name" value="STRESS RESPONSE PROTEIN NHAX"/>
    <property type="match status" value="1"/>
</dbReference>
<dbReference type="Gene3D" id="3.40.50.620">
    <property type="entry name" value="HUPs"/>
    <property type="match status" value="1"/>
</dbReference>
<organism evidence="4 5">
    <name type="scientific">Halococcus hamelinensis 100A6</name>
    <dbReference type="NCBI Taxonomy" id="1132509"/>
    <lineage>
        <taxon>Archaea</taxon>
        <taxon>Methanobacteriati</taxon>
        <taxon>Methanobacteriota</taxon>
        <taxon>Stenosarchaea group</taxon>
        <taxon>Halobacteria</taxon>
        <taxon>Halobacteriales</taxon>
        <taxon>Halococcaceae</taxon>
        <taxon>Halococcus</taxon>
    </lineage>
</organism>
<dbReference type="SUPFAM" id="SSF52402">
    <property type="entry name" value="Adenine nucleotide alpha hydrolases-like"/>
    <property type="match status" value="1"/>
</dbReference>
<proteinExistence type="inferred from homology"/>
<feature type="domain" description="UspA" evidence="3">
    <location>
        <begin position="1"/>
        <end position="139"/>
    </location>
</feature>
<evidence type="ECO:0000259" key="3">
    <source>
        <dbReference type="Pfam" id="PF00582"/>
    </source>
</evidence>
<feature type="region of interest" description="Disordered" evidence="2">
    <location>
        <begin position="40"/>
        <end position="60"/>
    </location>
</feature>
<keyword evidence="5" id="KW-1185">Reference proteome</keyword>